<evidence type="ECO:0000256" key="2">
    <source>
        <dbReference type="ARBA" id="ARBA00023242"/>
    </source>
</evidence>
<keyword evidence="6" id="KW-1185">Reference proteome</keyword>
<feature type="compositionally biased region" description="Low complexity" evidence="3">
    <location>
        <begin position="1"/>
        <end position="22"/>
    </location>
</feature>
<dbReference type="Gene3D" id="1.20.5.170">
    <property type="match status" value="1"/>
</dbReference>
<dbReference type="PROSITE" id="PS00036">
    <property type="entry name" value="BZIP_BASIC"/>
    <property type="match status" value="1"/>
</dbReference>
<dbReference type="SUPFAM" id="SSF57959">
    <property type="entry name" value="Leucine zipper domain"/>
    <property type="match status" value="1"/>
</dbReference>
<dbReference type="PANTHER" id="PTHR40621">
    <property type="entry name" value="TRANSCRIPTION FACTOR KAPC-RELATED"/>
    <property type="match status" value="1"/>
</dbReference>
<dbReference type="GeneID" id="27344356"/>
<protein>
    <recommendedName>
        <fullName evidence="4">BZIP domain-containing protein</fullName>
    </recommendedName>
</protein>
<organism evidence="5 6">
    <name type="scientific">Cladophialophora immunda</name>
    <dbReference type="NCBI Taxonomy" id="569365"/>
    <lineage>
        <taxon>Eukaryota</taxon>
        <taxon>Fungi</taxon>
        <taxon>Dikarya</taxon>
        <taxon>Ascomycota</taxon>
        <taxon>Pezizomycotina</taxon>
        <taxon>Eurotiomycetes</taxon>
        <taxon>Chaetothyriomycetidae</taxon>
        <taxon>Chaetothyriales</taxon>
        <taxon>Herpotrichiellaceae</taxon>
        <taxon>Cladophialophora</taxon>
    </lineage>
</organism>
<dbReference type="GO" id="GO:0000976">
    <property type="term" value="F:transcription cis-regulatory region binding"/>
    <property type="evidence" value="ECO:0007669"/>
    <property type="project" value="InterPro"/>
</dbReference>
<dbReference type="GO" id="GO:0001228">
    <property type="term" value="F:DNA-binding transcription activator activity, RNA polymerase II-specific"/>
    <property type="evidence" value="ECO:0007669"/>
    <property type="project" value="TreeGrafter"/>
</dbReference>
<accession>A0A0D2CDV5</accession>
<dbReference type="PANTHER" id="PTHR40621:SF7">
    <property type="entry name" value="BZIP DOMAIN-CONTAINING PROTEIN"/>
    <property type="match status" value="1"/>
</dbReference>
<dbReference type="RefSeq" id="XP_016249559.1">
    <property type="nucleotide sequence ID" value="XM_016392040.1"/>
</dbReference>
<dbReference type="OrthoDB" id="5374328at2759"/>
<feature type="region of interest" description="Disordered" evidence="3">
    <location>
        <begin position="215"/>
        <end position="240"/>
    </location>
</feature>
<dbReference type="InterPro" id="IPR050936">
    <property type="entry name" value="AP-1-like"/>
</dbReference>
<feature type="region of interest" description="Disordered" evidence="3">
    <location>
        <begin position="35"/>
        <end position="100"/>
    </location>
</feature>
<reference evidence="5 6" key="1">
    <citation type="submission" date="2015-01" db="EMBL/GenBank/DDBJ databases">
        <title>The Genome Sequence of Cladophialophora immunda CBS83496.</title>
        <authorList>
            <consortium name="The Broad Institute Genomics Platform"/>
            <person name="Cuomo C."/>
            <person name="de Hoog S."/>
            <person name="Gorbushina A."/>
            <person name="Stielow B."/>
            <person name="Teixiera M."/>
            <person name="Abouelleil A."/>
            <person name="Chapman S.B."/>
            <person name="Priest M."/>
            <person name="Young S.K."/>
            <person name="Wortman J."/>
            <person name="Nusbaum C."/>
            <person name="Birren B."/>
        </authorList>
    </citation>
    <scope>NUCLEOTIDE SEQUENCE [LARGE SCALE GENOMIC DNA]</scope>
    <source>
        <strain evidence="5 6">CBS 83496</strain>
    </source>
</reference>
<dbReference type="Pfam" id="PF10297">
    <property type="entry name" value="Hap4_Hap_bind"/>
    <property type="match status" value="1"/>
</dbReference>
<feature type="compositionally biased region" description="Low complexity" evidence="3">
    <location>
        <begin position="48"/>
        <end position="61"/>
    </location>
</feature>
<dbReference type="AlphaFoldDB" id="A0A0D2CDV5"/>
<dbReference type="HOGENOM" id="CLU_014054_0_0_1"/>
<dbReference type="Pfam" id="PF00170">
    <property type="entry name" value="bZIP_1"/>
    <property type="match status" value="1"/>
</dbReference>
<evidence type="ECO:0000256" key="1">
    <source>
        <dbReference type="ARBA" id="ARBA00004123"/>
    </source>
</evidence>
<dbReference type="EMBL" id="KN847042">
    <property type="protein sequence ID" value="KIW29343.1"/>
    <property type="molecule type" value="Genomic_DNA"/>
</dbReference>
<evidence type="ECO:0000256" key="3">
    <source>
        <dbReference type="SAM" id="MobiDB-lite"/>
    </source>
</evidence>
<dbReference type="STRING" id="569365.A0A0D2CDV5"/>
<dbReference type="InterPro" id="IPR018287">
    <property type="entry name" value="Hap4_TF_heteromerisation"/>
</dbReference>
<gene>
    <name evidence="5" type="ORF">PV07_05162</name>
</gene>
<dbReference type="GO" id="GO:0090575">
    <property type="term" value="C:RNA polymerase II transcription regulator complex"/>
    <property type="evidence" value="ECO:0007669"/>
    <property type="project" value="TreeGrafter"/>
</dbReference>
<comment type="subcellular location">
    <subcellularLocation>
        <location evidence="1">Nucleus</location>
    </subcellularLocation>
</comment>
<sequence length="515" mass="54649">MASSAASPKAAATAATAANTTSVDVKVAIARPPSLCMKPAQTPPAASPPSSSTSAPMSLTSREWVVPPRPKPGRKPATDTPPTKRKAQNRAAQRAFRERRAARVGELEEQLKQIEEEHEHEQDILRATVDKLEKEIEHYQTDLAHWVDRCRRLENELAAARSTTSESPPSTSTRDKAPSSNDNAANDTSVGCGNCTLETRCQCIDDAFAAMGGDAAEARDTNHHEKRPLSPSQRDGGEKRIKIESRETLEIDFTAVYASNAIPERPRLDNHSPTSAVADPCGFCSDGTPCICAEVAAEQERAQTAASSRSAAAIIPTHTSSRQLDQFTPPPSEGDVSMSVPSVLPPPSGCGASGPGTCAQCRADPNSTLFCKSLAASRAQSQLATTPSSGCCGAQIPGGSCCRSSTENNVVPLPRRNRTTRSQAAVIPSYETLAQQSSTNVPKAGVTLTCADAYTTLSRHPAYERAAGDIGEWMPKLHASEPSNPGMAGRPALEIDAANVMAVLRDFDRRFGKSP</sequence>
<feature type="region of interest" description="Disordered" evidence="3">
    <location>
        <begin position="1"/>
        <end position="23"/>
    </location>
</feature>
<evidence type="ECO:0000259" key="4">
    <source>
        <dbReference type="PROSITE" id="PS00036"/>
    </source>
</evidence>
<name>A0A0D2CDV5_9EURO</name>
<feature type="compositionally biased region" description="Polar residues" evidence="3">
    <location>
        <begin position="178"/>
        <end position="188"/>
    </location>
</feature>
<feature type="region of interest" description="Disordered" evidence="3">
    <location>
        <begin position="158"/>
        <end position="188"/>
    </location>
</feature>
<dbReference type="InterPro" id="IPR004827">
    <property type="entry name" value="bZIP"/>
</dbReference>
<dbReference type="SMART" id="SM00338">
    <property type="entry name" value="BRLZ"/>
    <property type="match status" value="1"/>
</dbReference>
<dbReference type="InterPro" id="IPR046347">
    <property type="entry name" value="bZIP_sf"/>
</dbReference>
<dbReference type="VEuPathDB" id="FungiDB:PV07_05162"/>
<proteinExistence type="predicted"/>
<keyword evidence="2" id="KW-0539">Nucleus</keyword>
<evidence type="ECO:0000313" key="5">
    <source>
        <dbReference type="EMBL" id="KIW29343.1"/>
    </source>
</evidence>
<feature type="compositionally biased region" description="Low complexity" evidence="3">
    <location>
        <begin position="162"/>
        <end position="172"/>
    </location>
</feature>
<evidence type="ECO:0000313" key="6">
    <source>
        <dbReference type="Proteomes" id="UP000054466"/>
    </source>
</evidence>
<feature type="domain" description="BZIP" evidence="4">
    <location>
        <begin position="84"/>
        <end position="99"/>
    </location>
</feature>
<dbReference type="Proteomes" id="UP000054466">
    <property type="component" value="Unassembled WGS sequence"/>
</dbReference>